<evidence type="ECO:0000256" key="1">
    <source>
        <dbReference type="SAM" id="SignalP"/>
    </source>
</evidence>
<organism evidence="3 4">
    <name type="scientific">Pigmentiphaga kullae</name>
    <dbReference type="NCBI Taxonomy" id="151784"/>
    <lineage>
        <taxon>Bacteria</taxon>
        <taxon>Pseudomonadati</taxon>
        <taxon>Pseudomonadota</taxon>
        <taxon>Betaproteobacteria</taxon>
        <taxon>Burkholderiales</taxon>
        <taxon>Alcaligenaceae</taxon>
        <taxon>Pigmentiphaga</taxon>
    </lineage>
</organism>
<dbReference type="PROSITE" id="PS51257">
    <property type="entry name" value="PROKAR_LIPOPROTEIN"/>
    <property type="match status" value="1"/>
</dbReference>
<comment type="caution">
    <text evidence="3">The sequence shown here is derived from an EMBL/GenBank/DDBJ whole genome shotgun (WGS) entry which is preliminary data.</text>
</comment>
<keyword evidence="1" id="KW-0732">Signal</keyword>
<gene>
    <name evidence="3" type="ORF">EV675_4356</name>
</gene>
<feature type="chain" id="PRO_5020631903" evidence="1">
    <location>
        <begin position="23"/>
        <end position="391"/>
    </location>
</feature>
<proteinExistence type="predicted"/>
<name>A0A4Q7NEZ4_9BURK</name>
<accession>A0A4Q7NEZ4</accession>
<feature type="signal peptide" evidence="1">
    <location>
        <begin position="1"/>
        <end position="22"/>
    </location>
</feature>
<sequence>MANNRIPYGMLALGCAGALGLAACGGGDGSSAPAQGTLQVSMTDAPACGFDHVYVTVSKIRVNGNPNVDDSGSGWVDIPVTPARRIDLLSLTNGAMATLGKSALPAGDYQQIRLVLQANAGKPYANAVVQTGGGGDEIALTTPSASQSGYKIIRPFTVAPDTLTDLVLDFDACKSIVARGNGGFNLKPVVTAIPIVVSGKVVGYAPAGSRVYAERGGEVVKGTVATSEGAFTLSPIEQSSTTGNVDVVVVPPASAARGVGIIRSVPVVAGASTTVSTATAPIAPPPSAFNTVSGTVTPLSAEASLRALQTTGGAKFEVASTFASMTTGAYGMNLPAAAPVVGTYQTTLPIPLVPDATAAGRYAIEATTSTGAVKSSSVDIGTGPATRDFAF</sequence>
<dbReference type="InterPro" id="IPR025491">
    <property type="entry name" value="DUF4382"/>
</dbReference>
<protein>
    <submittedName>
        <fullName evidence="3">Uncharacterized protein DUF4382</fullName>
    </submittedName>
</protein>
<evidence type="ECO:0000313" key="4">
    <source>
        <dbReference type="Proteomes" id="UP000292445"/>
    </source>
</evidence>
<evidence type="ECO:0000313" key="3">
    <source>
        <dbReference type="EMBL" id="RZS81728.1"/>
    </source>
</evidence>
<dbReference type="Proteomes" id="UP000292445">
    <property type="component" value="Unassembled WGS sequence"/>
</dbReference>
<dbReference type="EMBL" id="SGXC01000002">
    <property type="protein sequence ID" value="RZS81728.1"/>
    <property type="molecule type" value="Genomic_DNA"/>
</dbReference>
<evidence type="ECO:0000259" key="2">
    <source>
        <dbReference type="Pfam" id="PF14321"/>
    </source>
</evidence>
<reference evidence="3 4" key="1">
    <citation type="submission" date="2019-02" db="EMBL/GenBank/DDBJ databases">
        <title>Genomic Encyclopedia of Type Strains, Phase IV (KMG-IV): sequencing the most valuable type-strain genomes for metagenomic binning, comparative biology and taxonomic classification.</title>
        <authorList>
            <person name="Goeker M."/>
        </authorList>
    </citation>
    <scope>NUCLEOTIDE SEQUENCE [LARGE SCALE GENOMIC DNA]</scope>
    <source>
        <strain evidence="3 4">K24</strain>
    </source>
</reference>
<dbReference type="AlphaFoldDB" id="A0A4Q7NEZ4"/>
<dbReference type="Pfam" id="PF14321">
    <property type="entry name" value="DUF4382"/>
    <property type="match status" value="1"/>
</dbReference>
<feature type="domain" description="DUF4382" evidence="2">
    <location>
        <begin position="35"/>
        <end position="188"/>
    </location>
</feature>
<keyword evidence="4" id="KW-1185">Reference proteome</keyword>